<evidence type="ECO:0000313" key="1">
    <source>
        <dbReference type="EnsemblMetazoa" id="GBRI005093-PA"/>
    </source>
</evidence>
<dbReference type="EnsemblMetazoa" id="GBRI005093-RA">
    <property type="protein sequence ID" value="GBRI005093-PA"/>
    <property type="gene ID" value="GBRI005093"/>
</dbReference>
<dbReference type="Proteomes" id="UP000091820">
    <property type="component" value="Unassembled WGS sequence"/>
</dbReference>
<dbReference type="AlphaFoldDB" id="A0A1A9W3I1"/>
<accession>A0A1A9W3I1</accession>
<dbReference type="STRING" id="37001.A0A1A9W3I1"/>
<evidence type="ECO:0000313" key="2">
    <source>
        <dbReference type="Proteomes" id="UP000091820"/>
    </source>
</evidence>
<name>A0A1A9W3I1_9MUSC</name>
<organism evidence="1 2">
    <name type="scientific">Glossina brevipalpis</name>
    <dbReference type="NCBI Taxonomy" id="37001"/>
    <lineage>
        <taxon>Eukaryota</taxon>
        <taxon>Metazoa</taxon>
        <taxon>Ecdysozoa</taxon>
        <taxon>Arthropoda</taxon>
        <taxon>Hexapoda</taxon>
        <taxon>Insecta</taxon>
        <taxon>Pterygota</taxon>
        <taxon>Neoptera</taxon>
        <taxon>Endopterygota</taxon>
        <taxon>Diptera</taxon>
        <taxon>Brachycera</taxon>
        <taxon>Muscomorpha</taxon>
        <taxon>Hippoboscoidea</taxon>
        <taxon>Glossinidae</taxon>
        <taxon>Glossina</taxon>
    </lineage>
</organism>
<keyword evidence="2" id="KW-1185">Reference proteome</keyword>
<reference evidence="1" key="2">
    <citation type="submission" date="2020-05" db="UniProtKB">
        <authorList>
            <consortium name="EnsemblMetazoa"/>
        </authorList>
    </citation>
    <scope>IDENTIFICATION</scope>
    <source>
        <strain evidence="1">IAEA</strain>
    </source>
</reference>
<reference evidence="2" key="1">
    <citation type="submission" date="2014-03" db="EMBL/GenBank/DDBJ databases">
        <authorList>
            <person name="Aksoy S."/>
            <person name="Warren W."/>
            <person name="Wilson R.K."/>
        </authorList>
    </citation>
    <scope>NUCLEOTIDE SEQUENCE [LARGE SCALE GENOMIC DNA]</scope>
    <source>
        <strain evidence="2">IAEA</strain>
    </source>
</reference>
<protein>
    <submittedName>
        <fullName evidence="1">Uncharacterized protein</fullName>
    </submittedName>
</protein>
<proteinExistence type="predicted"/>
<dbReference type="VEuPathDB" id="VectorBase:GBRI005093"/>
<sequence length="115" mass="12850">MEQKGTSNGIKYLMVTPDRRLTIPSVEFVRTVITKQGRKSILPVVTDCTHIYGAVYTASKVNKVVSIMICGFEATQLENSSCSTFRKSPQDPTLLYDMNLLEVKLPGEVEDYSKV</sequence>